<dbReference type="PANTHER" id="PTHR48077">
    <property type="entry name" value="TRYPTOPHAN SYNTHASE-RELATED"/>
    <property type="match status" value="1"/>
</dbReference>
<dbReference type="GO" id="GO:0005737">
    <property type="term" value="C:cytoplasm"/>
    <property type="evidence" value="ECO:0007669"/>
    <property type="project" value="TreeGrafter"/>
</dbReference>
<dbReference type="PANTHER" id="PTHR48077:SF4">
    <property type="entry name" value="TRYPTOPHAN SYNTHASE"/>
    <property type="match status" value="1"/>
</dbReference>
<dbReference type="FunFam" id="3.40.50.1100:FF:000004">
    <property type="entry name" value="Tryptophan synthase beta chain"/>
    <property type="match status" value="1"/>
</dbReference>
<evidence type="ECO:0000259" key="11">
    <source>
        <dbReference type="Pfam" id="PF00291"/>
    </source>
</evidence>
<comment type="pathway">
    <text evidence="2 10">Amino-acid biosynthesis; L-tryptophan biosynthesis; L-tryptophan from chorismate: step 5/5.</text>
</comment>
<dbReference type="NCBIfam" id="TIGR00263">
    <property type="entry name" value="trpB"/>
    <property type="match status" value="1"/>
</dbReference>
<dbReference type="InterPro" id="IPR023026">
    <property type="entry name" value="Trp_synth_beta/beta-like"/>
</dbReference>
<protein>
    <recommendedName>
        <fullName evidence="3 10">Tryptophan synthase</fullName>
        <ecNumber evidence="3 10">4.2.1.20</ecNumber>
    </recommendedName>
</protein>
<keyword evidence="6 10" id="KW-0663">Pyridoxal phosphate</keyword>
<dbReference type="EC" id="4.2.1.20" evidence="3 10"/>
<accession>A0A7J7NVR3</accession>
<reference evidence="12 13" key="1">
    <citation type="journal article" date="2020" name="IScience">
        <title>Genome Sequencing of the Endangered Kingdonia uniflora (Circaeasteraceae, Ranunculales) Reveals Potential Mechanisms of Evolutionary Specialization.</title>
        <authorList>
            <person name="Sun Y."/>
            <person name="Deng T."/>
            <person name="Zhang A."/>
            <person name="Moore M.J."/>
            <person name="Landis J.B."/>
            <person name="Lin N."/>
            <person name="Zhang H."/>
            <person name="Zhang X."/>
            <person name="Huang J."/>
            <person name="Zhang X."/>
            <person name="Sun H."/>
            <person name="Wang H."/>
        </authorList>
    </citation>
    <scope>NUCLEOTIDE SEQUENCE [LARGE SCALE GENOMIC DNA]</scope>
    <source>
        <strain evidence="12">TB1705</strain>
        <tissue evidence="12">Leaf</tissue>
    </source>
</reference>
<evidence type="ECO:0000256" key="3">
    <source>
        <dbReference type="ARBA" id="ARBA00012043"/>
    </source>
</evidence>
<dbReference type="InterPro" id="IPR001926">
    <property type="entry name" value="TrpB-like_PALP"/>
</dbReference>
<gene>
    <name evidence="12" type="ORF">GIB67_014634</name>
</gene>
<comment type="caution">
    <text evidence="12">The sequence shown here is derived from an EMBL/GenBank/DDBJ whole genome shotgun (WGS) entry which is preliminary data.</text>
</comment>
<comment type="catalytic activity">
    <reaction evidence="9 10">
        <text>(1S,2R)-1-C-(indol-3-yl)glycerol 3-phosphate + L-serine = D-glyceraldehyde 3-phosphate + L-tryptophan + H2O</text>
        <dbReference type="Rhea" id="RHEA:10532"/>
        <dbReference type="ChEBI" id="CHEBI:15377"/>
        <dbReference type="ChEBI" id="CHEBI:33384"/>
        <dbReference type="ChEBI" id="CHEBI:57912"/>
        <dbReference type="ChEBI" id="CHEBI:58866"/>
        <dbReference type="ChEBI" id="CHEBI:59776"/>
        <dbReference type="EC" id="4.2.1.20"/>
    </reaction>
</comment>
<dbReference type="AlphaFoldDB" id="A0A7J7NVR3"/>
<evidence type="ECO:0000313" key="12">
    <source>
        <dbReference type="EMBL" id="KAF6171054.1"/>
    </source>
</evidence>
<dbReference type="EMBL" id="JACGCM010000544">
    <property type="protein sequence ID" value="KAF6171054.1"/>
    <property type="molecule type" value="Genomic_DNA"/>
</dbReference>
<dbReference type="InterPro" id="IPR036052">
    <property type="entry name" value="TrpB-like_PALP_sf"/>
</dbReference>
<keyword evidence="7 10" id="KW-0057">Aromatic amino acid biosynthesis</keyword>
<dbReference type="OrthoDB" id="10050244at2759"/>
<dbReference type="GO" id="GO:0004834">
    <property type="term" value="F:tryptophan synthase activity"/>
    <property type="evidence" value="ECO:0007669"/>
    <property type="project" value="UniProtKB-EC"/>
</dbReference>
<dbReference type="Pfam" id="PF00291">
    <property type="entry name" value="PALP"/>
    <property type="match status" value="1"/>
</dbReference>
<evidence type="ECO:0000256" key="6">
    <source>
        <dbReference type="ARBA" id="ARBA00022898"/>
    </source>
</evidence>
<comment type="cofactor">
    <cofactor evidence="1 10">
        <name>pyridoxal 5'-phosphate</name>
        <dbReference type="ChEBI" id="CHEBI:597326"/>
    </cofactor>
</comment>
<dbReference type="CDD" id="cd06446">
    <property type="entry name" value="Trp-synth_B"/>
    <property type="match status" value="1"/>
</dbReference>
<proteinExistence type="inferred from homology"/>
<dbReference type="SUPFAM" id="SSF53686">
    <property type="entry name" value="Tryptophan synthase beta subunit-like PLP-dependent enzymes"/>
    <property type="match status" value="1"/>
</dbReference>
<dbReference type="Proteomes" id="UP000541444">
    <property type="component" value="Unassembled WGS sequence"/>
</dbReference>
<keyword evidence="13" id="KW-1185">Reference proteome</keyword>
<dbReference type="HAMAP" id="MF_00133">
    <property type="entry name" value="Trp_synth_beta"/>
    <property type="match status" value="1"/>
</dbReference>
<evidence type="ECO:0000256" key="8">
    <source>
        <dbReference type="ARBA" id="ARBA00023239"/>
    </source>
</evidence>
<dbReference type="Gene3D" id="3.40.50.1100">
    <property type="match status" value="2"/>
</dbReference>
<sequence length="451" mass="49361">MAYTFQPTLVANPKRSRILEYMSCNPKRIHSHQVNQYNSKSATDHFSSRIKSCLSIAGSWRFGKYGGRYVPETVISCLNKLEDEFNLAMADSNFQAELRTALRDYVGRETPLYLAQGLTDYYKNGNGEGPEIYLKREDLNYSGSYKINNVVAQALLAKRIGSKSVVTATGTGQHGVATAAICAKLSLECTVHMGTLDMEMQFSNILQMKLLGAQVKSVEGNFKDAISEAFRDWAGKMETSYYLCGTGVSPHPIPIMVREFQSVIGKETRRQSMEKWGGKPDVLIACVGSGSNAMGLFHEFLGDEEVRLIGVEAGGLGLDTGKHSATLARGEMGVYHGTMSYLLQDDEGQITAPYSIAISLQYPGVSPELSFLKDSGRAQFYSVTDKEALEAFEGLCRLEGIIPSLETSHALAFLGKICPTLSNGTKVVVNCSECGDKDLAKVFDIHHGLTK</sequence>
<keyword evidence="5 10" id="KW-0822">Tryptophan biosynthesis</keyword>
<evidence type="ECO:0000256" key="2">
    <source>
        <dbReference type="ARBA" id="ARBA00004733"/>
    </source>
</evidence>
<evidence type="ECO:0000256" key="10">
    <source>
        <dbReference type="RuleBase" id="RU003663"/>
    </source>
</evidence>
<evidence type="ECO:0000256" key="5">
    <source>
        <dbReference type="ARBA" id="ARBA00022822"/>
    </source>
</evidence>
<evidence type="ECO:0000256" key="7">
    <source>
        <dbReference type="ARBA" id="ARBA00023141"/>
    </source>
</evidence>
<name>A0A7J7NVR3_9MAGN</name>
<evidence type="ECO:0000313" key="13">
    <source>
        <dbReference type="Proteomes" id="UP000541444"/>
    </source>
</evidence>
<evidence type="ECO:0000256" key="1">
    <source>
        <dbReference type="ARBA" id="ARBA00001933"/>
    </source>
</evidence>
<organism evidence="12 13">
    <name type="scientific">Kingdonia uniflora</name>
    <dbReference type="NCBI Taxonomy" id="39325"/>
    <lineage>
        <taxon>Eukaryota</taxon>
        <taxon>Viridiplantae</taxon>
        <taxon>Streptophyta</taxon>
        <taxon>Embryophyta</taxon>
        <taxon>Tracheophyta</taxon>
        <taxon>Spermatophyta</taxon>
        <taxon>Magnoliopsida</taxon>
        <taxon>Ranunculales</taxon>
        <taxon>Circaeasteraceae</taxon>
        <taxon>Kingdonia</taxon>
    </lineage>
</organism>
<keyword evidence="4 10" id="KW-0028">Amino-acid biosynthesis</keyword>
<evidence type="ECO:0000256" key="4">
    <source>
        <dbReference type="ARBA" id="ARBA00022605"/>
    </source>
</evidence>
<feature type="domain" description="Tryptophan synthase beta chain-like PALP" evidence="11">
    <location>
        <begin position="108"/>
        <end position="431"/>
    </location>
</feature>
<dbReference type="UniPathway" id="UPA00035">
    <property type="reaction ID" value="UER00044"/>
</dbReference>
<evidence type="ECO:0000256" key="9">
    <source>
        <dbReference type="ARBA" id="ARBA00049047"/>
    </source>
</evidence>
<dbReference type="PIRSF" id="PIRSF001413">
    <property type="entry name" value="Trp_syn_beta"/>
    <property type="match status" value="1"/>
</dbReference>
<keyword evidence="8 10" id="KW-0456">Lyase</keyword>
<dbReference type="InterPro" id="IPR006654">
    <property type="entry name" value="Trp_synth_beta"/>
</dbReference>